<dbReference type="SUPFAM" id="SSF54160">
    <property type="entry name" value="Chromo domain-like"/>
    <property type="match status" value="1"/>
</dbReference>
<comment type="subcellular location">
    <subcellularLocation>
        <location evidence="1">Nucleus</location>
    </subcellularLocation>
</comment>
<gene>
    <name evidence="5" type="ORF">CEP52_017555</name>
</gene>
<evidence type="ECO:0000313" key="5">
    <source>
        <dbReference type="EMBL" id="RSL79183.1"/>
    </source>
</evidence>
<dbReference type="Pfam" id="PF00385">
    <property type="entry name" value="Chromo"/>
    <property type="match status" value="1"/>
</dbReference>
<protein>
    <recommendedName>
        <fullName evidence="4">Chromo domain-containing protein</fullName>
    </recommendedName>
</protein>
<dbReference type="InterPro" id="IPR016197">
    <property type="entry name" value="Chromo-like_dom_sf"/>
</dbReference>
<dbReference type="InterPro" id="IPR023780">
    <property type="entry name" value="Chromo_domain"/>
</dbReference>
<comment type="caution">
    <text evidence="5">The sequence shown here is derived from an EMBL/GenBank/DDBJ whole genome shotgun (WGS) entry which is preliminary data.</text>
</comment>
<dbReference type="PROSITE" id="PS50013">
    <property type="entry name" value="CHROMO_2"/>
    <property type="match status" value="1"/>
</dbReference>
<feature type="domain" description="Chromo" evidence="4">
    <location>
        <begin position="23"/>
        <end position="87"/>
    </location>
</feature>
<name>A0A428RNT5_9HYPO</name>
<evidence type="ECO:0000313" key="6">
    <source>
        <dbReference type="Proteomes" id="UP000287144"/>
    </source>
</evidence>
<dbReference type="Gene3D" id="2.40.50.40">
    <property type="match status" value="1"/>
</dbReference>
<evidence type="ECO:0000259" key="4">
    <source>
        <dbReference type="PROSITE" id="PS50013"/>
    </source>
</evidence>
<accession>A0A428RNT5</accession>
<dbReference type="PROSITE" id="PS00598">
    <property type="entry name" value="CHROMO_1"/>
    <property type="match status" value="1"/>
</dbReference>
<dbReference type="GO" id="GO:0006338">
    <property type="term" value="P:chromatin remodeling"/>
    <property type="evidence" value="ECO:0007669"/>
    <property type="project" value="UniProtKB-ARBA"/>
</dbReference>
<dbReference type="GO" id="GO:0005634">
    <property type="term" value="C:nucleus"/>
    <property type="evidence" value="ECO:0007669"/>
    <property type="project" value="UniProtKB-SubCell"/>
</dbReference>
<dbReference type="STRING" id="1325735.A0A428RNT5"/>
<organism evidence="5 6">
    <name type="scientific">Fusarium oligoseptatum</name>
    <dbReference type="NCBI Taxonomy" id="2604345"/>
    <lineage>
        <taxon>Eukaryota</taxon>
        <taxon>Fungi</taxon>
        <taxon>Dikarya</taxon>
        <taxon>Ascomycota</taxon>
        <taxon>Pezizomycotina</taxon>
        <taxon>Sordariomycetes</taxon>
        <taxon>Hypocreomycetidae</taxon>
        <taxon>Hypocreales</taxon>
        <taxon>Nectriaceae</taxon>
        <taxon>Fusarium</taxon>
        <taxon>Fusarium solani species complex</taxon>
    </lineage>
</organism>
<dbReference type="InterPro" id="IPR023779">
    <property type="entry name" value="Chromodomain_CS"/>
</dbReference>
<dbReference type="Proteomes" id="UP000287144">
    <property type="component" value="Unassembled WGS sequence"/>
</dbReference>
<evidence type="ECO:0000256" key="2">
    <source>
        <dbReference type="ARBA" id="ARBA00011353"/>
    </source>
</evidence>
<comment type="subunit">
    <text evidence="2">Component of the NuA4 histone acetyltransferase complex.</text>
</comment>
<keyword evidence="3" id="KW-0539">Nucleus</keyword>
<proteinExistence type="predicted"/>
<keyword evidence="6" id="KW-1185">Reference proteome</keyword>
<dbReference type="EMBL" id="NKCK01000628">
    <property type="protein sequence ID" value="RSL79183.1"/>
    <property type="molecule type" value="Genomic_DNA"/>
</dbReference>
<dbReference type="CDD" id="cd00024">
    <property type="entry name" value="CD_CSD"/>
    <property type="match status" value="1"/>
</dbReference>
<dbReference type="AlphaFoldDB" id="A0A428RNT5"/>
<sequence>MVTDGMAKQRREKRKFKSESDIFIVDSIQEHFNIVLSQGNTKFRVKWQGYEAEKDWTWEPLENLRTPGEEMIRDYFDRLAGKPSALAAQASRVRTSPLRGGREFGILRDSYNTTTPAFHVSDHLST</sequence>
<reference evidence="5 6" key="1">
    <citation type="submission" date="2017-06" db="EMBL/GenBank/DDBJ databases">
        <title>Comparative genomic analysis of Ambrosia Fusariam Clade fungi.</title>
        <authorList>
            <person name="Stajich J.E."/>
            <person name="Carrillo J."/>
            <person name="Kijimoto T."/>
            <person name="Eskalen A."/>
            <person name="O'Donnell K."/>
            <person name="Kasson M."/>
        </authorList>
    </citation>
    <scope>NUCLEOTIDE SEQUENCE [LARGE SCALE GENOMIC DNA]</scope>
    <source>
        <strain evidence="5 6">NRRL62579</strain>
    </source>
</reference>
<evidence type="ECO:0000256" key="1">
    <source>
        <dbReference type="ARBA" id="ARBA00004123"/>
    </source>
</evidence>
<evidence type="ECO:0000256" key="3">
    <source>
        <dbReference type="ARBA" id="ARBA00023242"/>
    </source>
</evidence>
<dbReference type="InterPro" id="IPR000953">
    <property type="entry name" value="Chromo/chromo_shadow_dom"/>
</dbReference>